<dbReference type="PROSITE" id="PS01229">
    <property type="entry name" value="COF_2"/>
    <property type="match status" value="1"/>
</dbReference>
<dbReference type="InterPro" id="IPR023214">
    <property type="entry name" value="HAD_sf"/>
</dbReference>
<comment type="caution">
    <text evidence="1">The sequence shown here is derived from an EMBL/GenBank/DDBJ whole genome shotgun (WGS) entry which is preliminary data.</text>
</comment>
<dbReference type="AlphaFoldDB" id="A0A4Q5GBT5"/>
<dbReference type="InterPro" id="IPR036412">
    <property type="entry name" value="HAD-like_sf"/>
</dbReference>
<name>A0A4Q5GBT5_9FIRM</name>
<dbReference type="Gene3D" id="3.30.1240.10">
    <property type="match status" value="1"/>
</dbReference>
<dbReference type="EMBL" id="RCXQ01000040">
    <property type="protein sequence ID" value="RYT60398.1"/>
    <property type="molecule type" value="Genomic_DNA"/>
</dbReference>
<dbReference type="Gene3D" id="3.40.50.1000">
    <property type="entry name" value="HAD superfamily/HAD-like"/>
    <property type="match status" value="1"/>
</dbReference>
<dbReference type="SUPFAM" id="SSF56784">
    <property type="entry name" value="HAD-like"/>
    <property type="match status" value="1"/>
</dbReference>
<sequence length="122" mass="13668">PIHKLLLIGASEEIKQLLGYCTNLRLPNSSFYLSKDNYLEITHRDVSKDKALIELSKYYDVPLENTMAIGDNFNDIPMLSLAGLGVVMDNAPEEVKKSTNLKTTDNNHNGVSKAIRKFILDT</sequence>
<keyword evidence="1" id="KW-0378">Hydrolase</keyword>
<dbReference type="PANTHER" id="PTHR10000:SF8">
    <property type="entry name" value="HAD SUPERFAMILY HYDROLASE-LIKE, TYPE 3"/>
    <property type="match status" value="1"/>
</dbReference>
<protein>
    <submittedName>
        <fullName evidence="1">HAD-IIB family hydrolase</fullName>
    </submittedName>
</protein>
<dbReference type="RefSeq" id="WP_129796132.1">
    <property type="nucleotide sequence ID" value="NZ_RCXQ01000040.1"/>
</dbReference>
<evidence type="ECO:0000313" key="2">
    <source>
        <dbReference type="Proteomes" id="UP000293506"/>
    </source>
</evidence>
<dbReference type="GO" id="GO:0000287">
    <property type="term" value="F:magnesium ion binding"/>
    <property type="evidence" value="ECO:0007669"/>
    <property type="project" value="TreeGrafter"/>
</dbReference>
<dbReference type="Proteomes" id="UP000293506">
    <property type="component" value="Unassembled WGS sequence"/>
</dbReference>
<evidence type="ECO:0000313" key="1">
    <source>
        <dbReference type="EMBL" id="RYT60398.1"/>
    </source>
</evidence>
<dbReference type="InterPro" id="IPR006379">
    <property type="entry name" value="HAD-SF_hydro_IIB"/>
</dbReference>
<dbReference type="PANTHER" id="PTHR10000">
    <property type="entry name" value="PHOSPHOSERINE PHOSPHATASE"/>
    <property type="match status" value="1"/>
</dbReference>
<accession>A0A4Q5GBT5</accession>
<dbReference type="GO" id="GO:0016791">
    <property type="term" value="F:phosphatase activity"/>
    <property type="evidence" value="ECO:0007669"/>
    <property type="project" value="UniProtKB-ARBA"/>
</dbReference>
<dbReference type="GO" id="GO:0005829">
    <property type="term" value="C:cytosol"/>
    <property type="evidence" value="ECO:0007669"/>
    <property type="project" value="TreeGrafter"/>
</dbReference>
<dbReference type="Pfam" id="PF08282">
    <property type="entry name" value="Hydrolase_3"/>
    <property type="match status" value="1"/>
</dbReference>
<gene>
    <name evidence="1" type="ORF">EAI82_16055</name>
</gene>
<dbReference type="NCBIfam" id="TIGR01484">
    <property type="entry name" value="HAD-SF-IIB"/>
    <property type="match status" value="1"/>
</dbReference>
<organism evidence="1 2">
    <name type="scientific">Blautia obeum</name>
    <dbReference type="NCBI Taxonomy" id="40520"/>
    <lineage>
        <taxon>Bacteria</taxon>
        <taxon>Bacillati</taxon>
        <taxon>Bacillota</taxon>
        <taxon>Clostridia</taxon>
        <taxon>Lachnospirales</taxon>
        <taxon>Lachnospiraceae</taxon>
        <taxon>Blautia</taxon>
    </lineage>
</organism>
<reference evidence="1 2" key="1">
    <citation type="journal article" date="2019" name="Science, e1252229">
        <title>Invertible promoters mediate bacterial phase variation, antibiotic resistance, and host adaptation in the gut.</title>
        <authorList>
            <person name="Jiang X."/>
            <person name="Hall A.B."/>
            <person name="Arthur T.D."/>
            <person name="Plichta D.R."/>
            <person name="Covington C.T."/>
            <person name="Poyet M."/>
            <person name="Crothers J."/>
            <person name="Moses P.L."/>
            <person name="Tolonen A.C."/>
            <person name="Vlamakis H."/>
            <person name="Alm E.J."/>
            <person name="Xavier R.J."/>
        </authorList>
    </citation>
    <scope>NUCLEOTIDE SEQUENCE [LARGE SCALE GENOMIC DNA]</scope>
    <source>
        <strain evidence="2">af_0058</strain>
    </source>
</reference>
<feature type="non-terminal residue" evidence="1">
    <location>
        <position position="1"/>
    </location>
</feature>
<proteinExistence type="predicted"/>